<dbReference type="Proteomes" id="UP000034279">
    <property type="component" value="Unassembled WGS sequence"/>
</dbReference>
<evidence type="ECO:0000256" key="7">
    <source>
        <dbReference type="ARBA" id="ARBA00023172"/>
    </source>
</evidence>
<dbReference type="GO" id="GO:0046872">
    <property type="term" value="F:metal ion binding"/>
    <property type="evidence" value="ECO:0007669"/>
    <property type="project" value="UniProtKB-KW"/>
</dbReference>
<keyword evidence="5" id="KW-0862">Zinc</keyword>
<gene>
    <name evidence="11" type="ORF">DU45_18115</name>
    <name evidence="14" type="ORF">DU54_02935</name>
    <name evidence="12" type="ORF">DU64_18450</name>
    <name evidence="13" type="ORF">DU68_17205</name>
</gene>
<dbReference type="InterPro" id="IPR021027">
    <property type="entry name" value="Transposase_put_HTH"/>
</dbReference>
<dbReference type="PANTHER" id="PTHR30405:SF11">
    <property type="entry name" value="RNA-GUIDED DNA ENDONUCLEASE RV2885C-RELATED"/>
    <property type="match status" value="1"/>
</dbReference>
<dbReference type="PATRIC" id="fig|2209.67.peg.4029"/>
<dbReference type="EMBL" id="JJPJ01000059">
    <property type="protein sequence ID" value="KKG63152.1"/>
    <property type="molecule type" value="Genomic_DNA"/>
</dbReference>
<dbReference type="Pfam" id="PF07282">
    <property type="entry name" value="Cas12f1-like_TNB"/>
    <property type="match status" value="1"/>
</dbReference>
<evidence type="ECO:0000313" key="12">
    <source>
        <dbReference type="EMBL" id="KKG63152.1"/>
    </source>
</evidence>
<evidence type="ECO:0000256" key="2">
    <source>
        <dbReference type="ARBA" id="ARBA00011044"/>
    </source>
</evidence>
<dbReference type="AlphaFoldDB" id="A0A0F8G0L7"/>
<evidence type="ECO:0000256" key="5">
    <source>
        <dbReference type="ARBA" id="ARBA00022833"/>
    </source>
</evidence>
<dbReference type="Proteomes" id="UP000034566">
    <property type="component" value="Unassembled WGS sequence"/>
</dbReference>
<keyword evidence="3" id="KW-0815">Transposition</keyword>
<feature type="domain" description="Cas12f1-like TNB" evidence="9">
    <location>
        <begin position="293"/>
        <end position="360"/>
    </location>
</feature>
<feature type="domain" description="Transposase putative helix-turn-helix" evidence="10">
    <location>
        <begin position="1"/>
        <end position="44"/>
    </location>
</feature>
<dbReference type="PANTHER" id="PTHR30405">
    <property type="entry name" value="TRANSPOSASE"/>
    <property type="match status" value="1"/>
</dbReference>
<evidence type="ECO:0000259" key="8">
    <source>
        <dbReference type="Pfam" id="PF01385"/>
    </source>
</evidence>
<evidence type="ECO:0000259" key="9">
    <source>
        <dbReference type="Pfam" id="PF07282"/>
    </source>
</evidence>
<dbReference type="InterPro" id="IPR001959">
    <property type="entry name" value="Transposase"/>
</dbReference>
<protein>
    <submittedName>
        <fullName evidence="11">Transposase</fullName>
    </submittedName>
</protein>
<sequence length="391" mass="45366">MLMKRGNRYRIYPNKEQKVLMEKHFGSTRFVYNKLLNIKSTLYRNCRISISEFDLNNYLLVLKEIYPWLKEINAGALQQASRNLNKAFTNFFNFGFGYPQRKSKKDHHFSFQLPQHYDLNVEKSEIKLPKFGWIKVKMHRDIFQGEMKTLTVSRTPTGKYYISILTDDGIELPELEPFSHATLIGVDVGLKTFAALSTGEKIDNPKFLKNSLERLKCLQRRVSGKVIGSENRRKAVHKLAKLHELISTQRHDFQHNVSKKLISDNQAIAVETLNIKGMMKNHSRAQSTGDAGWYSFVLKLQYKAEWLGKTILKIGQWEPSSKTCNVCGYKYQDMTEEIREWQCPDCGTNHDRDINAAINIKKFALLGQEVEPVDSQRLLWRMKQEAPPSKA</sequence>
<dbReference type="Proteomes" id="UP000033835">
    <property type="component" value="Unassembled WGS sequence"/>
</dbReference>
<dbReference type="GO" id="GO:0003677">
    <property type="term" value="F:DNA binding"/>
    <property type="evidence" value="ECO:0007669"/>
    <property type="project" value="UniProtKB-KW"/>
</dbReference>
<evidence type="ECO:0000259" key="10">
    <source>
        <dbReference type="Pfam" id="PF12323"/>
    </source>
</evidence>
<evidence type="ECO:0000313" key="11">
    <source>
        <dbReference type="EMBL" id="KKG58892.1"/>
    </source>
</evidence>
<dbReference type="EMBL" id="JJPK01000110">
    <property type="protein sequence ID" value="KKG58892.1"/>
    <property type="molecule type" value="Genomic_DNA"/>
</dbReference>
<comment type="similarity">
    <text evidence="2">In the N-terminal section; belongs to the transposase 2 family.</text>
</comment>
<evidence type="ECO:0000313" key="16">
    <source>
        <dbReference type="Proteomes" id="UP000034279"/>
    </source>
</evidence>
<organism evidence="11 17">
    <name type="scientific">Methanosarcina mazei</name>
    <name type="common">Methanosarcina frisia</name>
    <dbReference type="NCBI Taxonomy" id="2209"/>
    <lineage>
        <taxon>Archaea</taxon>
        <taxon>Methanobacteriati</taxon>
        <taxon>Methanobacteriota</taxon>
        <taxon>Stenosarchaea group</taxon>
        <taxon>Methanomicrobia</taxon>
        <taxon>Methanosarcinales</taxon>
        <taxon>Methanosarcinaceae</taxon>
        <taxon>Methanosarcina</taxon>
    </lineage>
</organism>
<evidence type="ECO:0000256" key="4">
    <source>
        <dbReference type="ARBA" id="ARBA00022723"/>
    </source>
</evidence>
<proteinExistence type="inferred from homology"/>
<evidence type="ECO:0000256" key="6">
    <source>
        <dbReference type="ARBA" id="ARBA00023125"/>
    </source>
</evidence>
<keyword evidence="6" id="KW-0238">DNA-binding</keyword>
<accession>A0A0F8G0L7</accession>
<evidence type="ECO:0000256" key="1">
    <source>
        <dbReference type="ARBA" id="ARBA00008761"/>
    </source>
</evidence>
<evidence type="ECO:0000313" key="15">
    <source>
        <dbReference type="Proteomes" id="UP000033835"/>
    </source>
</evidence>
<evidence type="ECO:0000313" key="13">
    <source>
        <dbReference type="EMBL" id="KKH03580.1"/>
    </source>
</evidence>
<evidence type="ECO:0000313" key="17">
    <source>
        <dbReference type="Proteomes" id="UP000034566"/>
    </source>
</evidence>
<dbReference type="EMBL" id="JJPV01000011">
    <property type="protein sequence ID" value="KKH03580.1"/>
    <property type="molecule type" value="Genomic_DNA"/>
</dbReference>
<comment type="similarity">
    <text evidence="1">In the C-terminal section; belongs to the transposase 35 family.</text>
</comment>
<dbReference type="InterPro" id="IPR010095">
    <property type="entry name" value="Cas12f1-like_TNB"/>
</dbReference>
<dbReference type="NCBIfam" id="NF040570">
    <property type="entry name" value="guided_TnpB"/>
    <property type="match status" value="1"/>
</dbReference>
<dbReference type="GO" id="GO:0032196">
    <property type="term" value="P:transposition"/>
    <property type="evidence" value="ECO:0007669"/>
    <property type="project" value="UniProtKB-KW"/>
</dbReference>
<name>A0A0F8G0L7_METMZ</name>
<keyword evidence="4" id="KW-0479">Metal-binding</keyword>
<reference evidence="15 16" key="1">
    <citation type="journal article" date="2015" name="ISME J.">
        <title>Genomic and phenotypic differentiation among Methanosarcina mazei populations from Columbia River sediment.</title>
        <authorList>
            <person name="Youngblut N.D."/>
            <person name="Wirth J.S."/>
            <person name="Henriksen J.R."/>
            <person name="Smith M."/>
            <person name="Simon H."/>
            <person name="Metcalf W.W."/>
            <person name="Whitaker R.J."/>
        </authorList>
    </citation>
    <scope>NUCLEOTIDE SEQUENCE [LARGE SCALE GENOMIC DNA]</scope>
    <source>
        <strain evidence="14 18">1.H.A.1A.1</strain>
        <strain evidence="12 16">3.F.T.1A.2</strain>
        <strain evidence="11 17">3.F.T.1A.4</strain>
        <strain evidence="13 15">3.H.M.1B.2</strain>
    </source>
</reference>
<dbReference type="EMBL" id="JJQG01000155">
    <property type="protein sequence ID" value="KKH34428.1"/>
    <property type="molecule type" value="Genomic_DNA"/>
</dbReference>
<dbReference type="CDD" id="cd00350">
    <property type="entry name" value="rubredoxin_like"/>
    <property type="match status" value="1"/>
</dbReference>
<dbReference type="Pfam" id="PF12323">
    <property type="entry name" value="HTH_OrfB_IS605"/>
    <property type="match status" value="1"/>
</dbReference>
<comment type="caution">
    <text evidence="11">The sequence shown here is derived from an EMBL/GenBank/DDBJ whole genome shotgun (WGS) entry which is preliminary data.</text>
</comment>
<dbReference type="Proteomes" id="UP000034758">
    <property type="component" value="Unassembled WGS sequence"/>
</dbReference>
<evidence type="ECO:0000313" key="18">
    <source>
        <dbReference type="Proteomes" id="UP000034758"/>
    </source>
</evidence>
<evidence type="ECO:0000313" key="14">
    <source>
        <dbReference type="EMBL" id="KKH34428.1"/>
    </source>
</evidence>
<keyword evidence="7" id="KW-0233">DNA recombination</keyword>
<dbReference type="GO" id="GO:0006310">
    <property type="term" value="P:DNA recombination"/>
    <property type="evidence" value="ECO:0007669"/>
    <property type="project" value="UniProtKB-KW"/>
</dbReference>
<dbReference type="Pfam" id="PF01385">
    <property type="entry name" value="OrfB_IS605"/>
    <property type="match status" value="1"/>
</dbReference>
<evidence type="ECO:0000256" key="3">
    <source>
        <dbReference type="ARBA" id="ARBA00022578"/>
    </source>
</evidence>
<feature type="domain" description="Probable transposase IS891/IS1136/IS1341" evidence="8">
    <location>
        <begin position="182"/>
        <end position="281"/>
    </location>
</feature>
<dbReference type="InterPro" id="IPR051399">
    <property type="entry name" value="RNA-guided_DNA_endo/Transpos"/>
</dbReference>